<dbReference type="AlphaFoldDB" id="A0A7X2TA80"/>
<feature type="chain" id="PRO_5038606796" description="DUF5105 domain-containing protein" evidence="1">
    <location>
        <begin position="25"/>
        <end position="226"/>
    </location>
</feature>
<sequence length="226" mass="24901">MKKQMLSRLFAVVCVAALAFGLTACGSDKRAVESAAKTFMTYCDDGDFASAQKMCSSSAASSLDIDRIDDTFEDRVYSAFSSEGIQKSDLSPSTQNAIDDLLKYVKKSVIKSYEINDDYDDDTKSLTVKVTMLSDFDSSAYNTAVSNLGNTYVRQHQSELMSTYASGGEKALMVKILDGIMPDAVKQAKTKMVDTATTQDYTWKLTFEKNSSGDWIVKRAQETKVK</sequence>
<comment type="caution">
    <text evidence="2">The sequence shown here is derived from an EMBL/GenBank/DDBJ whole genome shotgun (WGS) entry which is preliminary data.</text>
</comment>
<organism evidence="2 3">
    <name type="scientific">Pseudoramibacter porci</name>
    <dbReference type="NCBI Taxonomy" id="2606631"/>
    <lineage>
        <taxon>Bacteria</taxon>
        <taxon>Bacillati</taxon>
        <taxon>Bacillota</taxon>
        <taxon>Clostridia</taxon>
        <taxon>Eubacteriales</taxon>
        <taxon>Eubacteriaceae</taxon>
        <taxon>Pseudoramibacter</taxon>
    </lineage>
</organism>
<dbReference type="PROSITE" id="PS51257">
    <property type="entry name" value="PROKAR_LIPOPROTEIN"/>
    <property type="match status" value="1"/>
</dbReference>
<dbReference type="Proteomes" id="UP000461754">
    <property type="component" value="Unassembled WGS sequence"/>
</dbReference>
<accession>A0A7X2TA80</accession>
<gene>
    <name evidence="2" type="ORF">FYJ52_02130</name>
</gene>
<dbReference type="RefSeq" id="WP_154575618.1">
    <property type="nucleotide sequence ID" value="NZ_VUMO01000002.1"/>
</dbReference>
<keyword evidence="1" id="KW-0732">Signal</keyword>
<dbReference type="EMBL" id="VUMO01000002">
    <property type="protein sequence ID" value="MSS19211.1"/>
    <property type="molecule type" value="Genomic_DNA"/>
</dbReference>
<evidence type="ECO:0000313" key="3">
    <source>
        <dbReference type="Proteomes" id="UP000461754"/>
    </source>
</evidence>
<evidence type="ECO:0000256" key="1">
    <source>
        <dbReference type="SAM" id="SignalP"/>
    </source>
</evidence>
<proteinExistence type="predicted"/>
<protein>
    <recommendedName>
        <fullName evidence="4">DUF5105 domain-containing protein</fullName>
    </recommendedName>
</protein>
<reference evidence="2 3" key="1">
    <citation type="submission" date="2019-08" db="EMBL/GenBank/DDBJ databases">
        <title>In-depth cultivation of the pig gut microbiome towards novel bacterial diversity and tailored functional studies.</title>
        <authorList>
            <person name="Wylensek D."/>
            <person name="Hitch T.C.A."/>
            <person name="Clavel T."/>
        </authorList>
    </citation>
    <scope>NUCLEOTIDE SEQUENCE [LARGE SCALE GENOMIC DNA]</scope>
    <source>
        <strain evidence="2 3">RF-744-FAT-4</strain>
    </source>
</reference>
<feature type="signal peptide" evidence="1">
    <location>
        <begin position="1"/>
        <end position="24"/>
    </location>
</feature>
<evidence type="ECO:0000313" key="2">
    <source>
        <dbReference type="EMBL" id="MSS19211.1"/>
    </source>
</evidence>
<name>A0A7X2TA80_9FIRM</name>
<keyword evidence="3" id="KW-1185">Reference proteome</keyword>
<evidence type="ECO:0008006" key="4">
    <source>
        <dbReference type="Google" id="ProtNLM"/>
    </source>
</evidence>